<accession>A0A179BQG0</accession>
<protein>
    <submittedName>
        <fullName evidence="2">Uncharacterized protein</fullName>
    </submittedName>
</protein>
<sequence length="96" mass="10261">MGNKKLEHLRIASAALTVILTIIIAITGFSNTIPTKPLWALAAVAVISGVTWLSIADYLGNKADVTKSWSKSVVKTVLLTTVGIILATTILLLIRY</sequence>
<dbReference type="RefSeq" id="WP_064217963.1">
    <property type="nucleotide sequence ID" value="NZ_LVXZ01000013.1"/>
</dbReference>
<keyword evidence="1" id="KW-0812">Transmembrane</keyword>
<proteinExistence type="predicted"/>
<feature type="transmembrane region" description="Helical" evidence="1">
    <location>
        <begin position="39"/>
        <end position="60"/>
    </location>
</feature>
<reference evidence="2 3" key="1">
    <citation type="submission" date="2016-04" db="EMBL/GenBank/DDBJ databases">
        <title>Acidithiobacillus ferrooxidans genome sequencing and assembly.</title>
        <authorList>
            <person name="Zhou Z."/>
        </authorList>
    </citation>
    <scope>NUCLEOTIDE SEQUENCE [LARGE SCALE GENOMIC DNA]</scope>
    <source>
        <strain evidence="2 3">BY0502</strain>
    </source>
</reference>
<dbReference type="EMBL" id="LVXZ01000013">
    <property type="protein sequence ID" value="OAP93274.1"/>
    <property type="molecule type" value="Genomic_DNA"/>
</dbReference>
<feature type="transmembrane region" description="Helical" evidence="1">
    <location>
        <begin position="72"/>
        <end position="94"/>
    </location>
</feature>
<gene>
    <name evidence="2" type="ORF">A4H96_01570</name>
</gene>
<comment type="caution">
    <text evidence="2">The sequence shown here is derived from an EMBL/GenBank/DDBJ whole genome shotgun (WGS) entry which is preliminary data.</text>
</comment>
<name>A0A179BQG0_ACIFR</name>
<evidence type="ECO:0000313" key="3">
    <source>
        <dbReference type="Proteomes" id="UP000078302"/>
    </source>
</evidence>
<feature type="transmembrane region" description="Helical" evidence="1">
    <location>
        <begin position="12"/>
        <end position="33"/>
    </location>
</feature>
<organism evidence="2 3">
    <name type="scientific">Acidithiobacillus ferrooxidans</name>
    <name type="common">Thiobacillus ferrooxidans</name>
    <dbReference type="NCBI Taxonomy" id="920"/>
    <lineage>
        <taxon>Bacteria</taxon>
        <taxon>Pseudomonadati</taxon>
        <taxon>Pseudomonadota</taxon>
        <taxon>Acidithiobacillia</taxon>
        <taxon>Acidithiobacillales</taxon>
        <taxon>Acidithiobacillaceae</taxon>
        <taxon>Acidithiobacillus</taxon>
    </lineage>
</organism>
<keyword evidence="1" id="KW-0472">Membrane</keyword>
<keyword evidence="1" id="KW-1133">Transmembrane helix</keyword>
<evidence type="ECO:0000256" key="1">
    <source>
        <dbReference type="SAM" id="Phobius"/>
    </source>
</evidence>
<keyword evidence="3" id="KW-1185">Reference proteome</keyword>
<dbReference type="AlphaFoldDB" id="A0A179BQG0"/>
<evidence type="ECO:0000313" key="2">
    <source>
        <dbReference type="EMBL" id="OAP93274.1"/>
    </source>
</evidence>
<dbReference type="Proteomes" id="UP000078302">
    <property type="component" value="Unassembled WGS sequence"/>
</dbReference>